<name>A0A840LBN7_9BURK</name>
<organism evidence="1 2">
    <name type="scientific">Roseateles oligotrophus</name>
    <dbReference type="NCBI Taxonomy" id="1769250"/>
    <lineage>
        <taxon>Bacteria</taxon>
        <taxon>Pseudomonadati</taxon>
        <taxon>Pseudomonadota</taxon>
        <taxon>Betaproteobacteria</taxon>
        <taxon>Burkholderiales</taxon>
        <taxon>Sphaerotilaceae</taxon>
        <taxon>Roseateles</taxon>
    </lineage>
</organism>
<dbReference type="RefSeq" id="WP_184300432.1">
    <property type="nucleotide sequence ID" value="NZ_JACHLP010000005.1"/>
</dbReference>
<gene>
    <name evidence="1" type="ORF">HNP55_002811</name>
</gene>
<comment type="caution">
    <text evidence="1">The sequence shown here is derived from an EMBL/GenBank/DDBJ whole genome shotgun (WGS) entry which is preliminary data.</text>
</comment>
<evidence type="ECO:0000313" key="1">
    <source>
        <dbReference type="EMBL" id="MBB4844275.1"/>
    </source>
</evidence>
<protein>
    <submittedName>
        <fullName evidence="1">Uncharacterized protein</fullName>
    </submittedName>
</protein>
<evidence type="ECO:0000313" key="2">
    <source>
        <dbReference type="Proteomes" id="UP000562027"/>
    </source>
</evidence>
<keyword evidence="2" id="KW-1185">Reference proteome</keyword>
<sequence>MDTTAFAEVLEAAREAGTSRFSATYLADALGLQYQDLASLAGVHRNTLRTHPELPRLQAALRDLVRVLSAARTLQPDTARAFFMVKNEPIPVFRHKTLLQLVQEGRTDDAVDYLESVSAGFTG</sequence>
<accession>A0A840LBN7</accession>
<reference evidence="1 2" key="1">
    <citation type="submission" date="2020-08" db="EMBL/GenBank/DDBJ databases">
        <title>Functional genomics of gut bacteria from endangered species of beetles.</title>
        <authorList>
            <person name="Carlos-Shanley C."/>
        </authorList>
    </citation>
    <scope>NUCLEOTIDE SEQUENCE [LARGE SCALE GENOMIC DNA]</scope>
    <source>
        <strain evidence="1 2">S00239</strain>
    </source>
</reference>
<dbReference type="AlphaFoldDB" id="A0A840LBN7"/>
<dbReference type="Proteomes" id="UP000562027">
    <property type="component" value="Unassembled WGS sequence"/>
</dbReference>
<dbReference type="EMBL" id="JACHLP010000005">
    <property type="protein sequence ID" value="MBB4844275.1"/>
    <property type="molecule type" value="Genomic_DNA"/>
</dbReference>
<proteinExistence type="predicted"/>